<evidence type="ECO:0000259" key="15">
    <source>
        <dbReference type="PROSITE" id="PS50893"/>
    </source>
</evidence>
<evidence type="ECO:0000256" key="8">
    <source>
        <dbReference type="ARBA" id="ARBA00022741"/>
    </source>
</evidence>
<feature type="domain" description="ABC transmembrane type-1" evidence="16">
    <location>
        <begin position="306"/>
        <end position="592"/>
    </location>
</feature>
<dbReference type="InterPro" id="IPR036640">
    <property type="entry name" value="ABC1_TM_sf"/>
</dbReference>
<dbReference type="InterPro" id="IPR003439">
    <property type="entry name" value="ABC_transporter-like_ATP-bd"/>
</dbReference>
<keyword evidence="5" id="KW-0926">Vacuole</keyword>
<dbReference type="SUPFAM" id="SSF90123">
    <property type="entry name" value="ABC transporter transmembrane region"/>
    <property type="match status" value="2"/>
</dbReference>
<dbReference type="GO" id="GO:0140359">
    <property type="term" value="F:ABC-type transporter activity"/>
    <property type="evidence" value="ECO:0007669"/>
    <property type="project" value="InterPro"/>
</dbReference>
<dbReference type="Proteomes" id="UP000214365">
    <property type="component" value="Unassembled WGS sequence"/>
</dbReference>
<dbReference type="InterPro" id="IPR011527">
    <property type="entry name" value="ABC1_TM_dom"/>
</dbReference>
<gene>
    <name evidence="17" type="ORF">UA08_00267</name>
</gene>
<keyword evidence="9" id="KW-0067">ATP-binding</keyword>
<keyword evidence="7" id="KW-0677">Repeat</keyword>
<dbReference type="PANTHER" id="PTHR24223">
    <property type="entry name" value="ATP-BINDING CASSETTE SUB-FAMILY C"/>
    <property type="match status" value="1"/>
</dbReference>
<evidence type="ECO:0000313" key="17">
    <source>
        <dbReference type="EMBL" id="OKL63639.1"/>
    </source>
</evidence>
<feature type="transmembrane region" description="Helical" evidence="14">
    <location>
        <begin position="1095"/>
        <end position="1121"/>
    </location>
</feature>
<reference evidence="17 18" key="1">
    <citation type="submission" date="2015-06" db="EMBL/GenBank/DDBJ databases">
        <title>Talaromyces atroroseus IBT 11181 draft genome.</title>
        <authorList>
            <person name="Rasmussen K.B."/>
            <person name="Rasmussen S."/>
            <person name="Petersen B."/>
            <person name="Sicheritz-Ponten T."/>
            <person name="Mortensen U.H."/>
            <person name="Thrane U."/>
        </authorList>
    </citation>
    <scope>NUCLEOTIDE SEQUENCE [LARGE SCALE GENOMIC DNA]</scope>
    <source>
        <strain evidence="17 18">IBT 11181</strain>
    </source>
</reference>
<evidence type="ECO:0000259" key="16">
    <source>
        <dbReference type="PROSITE" id="PS50929"/>
    </source>
</evidence>
<dbReference type="InterPro" id="IPR003593">
    <property type="entry name" value="AAA+_ATPase"/>
</dbReference>
<comment type="similarity">
    <text evidence="2">Belongs to the ABC transporter superfamily. ABCC family. Conjugate transporter (TC 3.A.1.208) subfamily.</text>
</comment>
<evidence type="ECO:0000256" key="1">
    <source>
        <dbReference type="ARBA" id="ARBA00004128"/>
    </source>
</evidence>
<keyword evidence="10" id="KW-1278">Translocase</keyword>
<keyword evidence="4" id="KW-0597">Phosphoprotein</keyword>
<dbReference type="CDD" id="cd18595">
    <property type="entry name" value="ABC_6TM_MRP1_2_3_6_D1_like"/>
    <property type="match status" value="1"/>
</dbReference>
<sequence>MIDDNPQAVIGNDRGSLGASFYTAAHPLDAPSSRQPFCGSIEGWGPLSPDRFDLTPCFLDVPVAVTAAWGVLLGAAALWLLLKRRGPQQVPKNWHFYAKLVVLALLIVTTAVQACIQLIADPQLYIADFRFWANISTLASLAVIFAVQYFEHWRSRQPNGVVLFYWVFFVIAYSVKLRSLVARTVFRDDLPYFIVFTISLGLAVVEFVLEYFVPKKQSAYDALGTEDECPFEYADIFSVLTFSWMTPMMKYGYRNFLTQDDMWNLRDQDTTKTTGSLLEHAWELELNKKTPSLWIALFRAFGGPYFWGAAIKCGSDVLAFVQPQLLRLLIAFIDSYRGDQPQPVARGVAIALTMFAVSVAQTACLHQYFQRAFETGMRVKSSLTAVIYSKALRLSNEGRASKTTGDIVNHMAIDQQRLVDLTQFGTQLWSAPLQITLCMVSLYQLVGNSMWAGIGVMILMVPVNGIIARMMKKLQIVQMKNKDSRTRLMTEILNNIKSIKLYAWNKAFMGKLSHIRNDLELNTLRKIGATQAVANFTWSSTPFLVSCTTFAVFVLIDSRPLTTDLVFPALTLFNLLTFPLSILPMVITSIIEASVAVKRLTDYLTSDELQSDAVISREPVVHNGDESVRIQDATFTWNKYQSNNVLENINLSARKGELTCIVGRVGSGKSSLLQAILGDLWKSQGEVVVRGRIAYVAQQAWVMNASVRENIVFGHRWDPEFYELTVEACALVDDFKTLPDGDQTEVGERGISLSGGQKARLTLARAVYARADIYLFDDVLSAVDSHVGRHLINRVLGPNGVLNSKTRILATNAIAVLREADFIGLLRDRTFLEKGTYEQLLAMKGEVANLIRTASAEDDEDDSQASKGDNKSPISFDSTTVDESDLSEIEESDDAVAALMPIKPGGGRRSSMATLRRASTASWHGPRREGADEENGLRTKQTKEKAEQGKVKWSVYGEYAKESNLYAVSIYLIFLLASQTAQVAGGFWLKRWSEVNEISGRNPNVGKYVGIYFAFGLGSSALVVCQTFILWIFCSIEASRKFHERMAYAIFRSPMSFFETTPSGRVLNRFSSDIYRVDEVLARTFNMLFVNTARAIFTMAVITLSTPAFLLIIVPLGFVYMSYQKYYLRTSRELKRLDSVSRSPIYAHFQESLGGVSTIRAYKQTKRFAMENEWRMDANNRAFFPSISSNRWLAVRLEFIGSIVILTAAGLSIVSVATGTGLSAGMVGLAMSYALQITQSLNWIVRQTVEVETNIVSVERVLEYANLPSEAPDVIFKNRPTIGWPAHGGVSFQNYSTRYRPELDLVLKNINLDIKPREKIGVVGRTGAGKSSLTLALFRIIEPSEGNISLSIDDLNINTIGLSDLRGRLAIIPQDPAMFEGTVRDNLDPRHVHDDTELWSVLSHARLKEHVASMEGQLDATISEGGSNLSQGQRQLVSLARALLTPSNILVLDEATAAVDVETDALLQQTLRSSIFKDRTIITIAHRINTIIDSDRIVVLDRGTIAEFDTPAELIRKGGKFYDLVKEADLLDSDAVASIMEAK</sequence>
<feature type="domain" description="ABC transporter" evidence="15">
    <location>
        <begin position="1290"/>
        <end position="1527"/>
    </location>
</feature>
<dbReference type="InterPro" id="IPR056227">
    <property type="entry name" value="TMD0_ABC"/>
</dbReference>
<evidence type="ECO:0000256" key="7">
    <source>
        <dbReference type="ARBA" id="ARBA00022737"/>
    </source>
</evidence>
<dbReference type="InterPro" id="IPR017871">
    <property type="entry name" value="ABC_transporter-like_CS"/>
</dbReference>
<evidence type="ECO:0000256" key="5">
    <source>
        <dbReference type="ARBA" id="ARBA00022554"/>
    </source>
</evidence>
<dbReference type="FunFam" id="1.20.1560.10:FF:000020">
    <property type="entry name" value="ABC metal ion transporter"/>
    <property type="match status" value="1"/>
</dbReference>
<keyword evidence="11 14" id="KW-1133">Transmembrane helix</keyword>
<keyword evidence="3" id="KW-0813">Transport</keyword>
<dbReference type="RefSeq" id="XP_020123760.1">
    <property type="nucleotide sequence ID" value="XM_020260054.1"/>
</dbReference>
<comment type="subcellular location">
    <subcellularLocation>
        <location evidence="1">Vacuole membrane</location>
        <topology evidence="1">Multi-pass membrane protein</topology>
    </subcellularLocation>
</comment>
<evidence type="ECO:0000256" key="12">
    <source>
        <dbReference type="ARBA" id="ARBA00023136"/>
    </source>
</evidence>
<feature type="transmembrane region" description="Helical" evidence="14">
    <location>
        <begin position="576"/>
        <end position="597"/>
    </location>
</feature>
<protein>
    <submittedName>
        <fullName evidence="17">Metal resistance protein</fullName>
    </submittedName>
</protein>
<organism evidence="17 18">
    <name type="scientific">Talaromyces atroroseus</name>
    <dbReference type="NCBI Taxonomy" id="1441469"/>
    <lineage>
        <taxon>Eukaryota</taxon>
        <taxon>Fungi</taxon>
        <taxon>Dikarya</taxon>
        <taxon>Ascomycota</taxon>
        <taxon>Pezizomycotina</taxon>
        <taxon>Eurotiomycetes</taxon>
        <taxon>Eurotiomycetidae</taxon>
        <taxon>Eurotiales</taxon>
        <taxon>Trichocomaceae</taxon>
        <taxon>Talaromyces</taxon>
        <taxon>Talaromyces sect. Trachyspermi</taxon>
    </lineage>
</organism>
<dbReference type="FunFam" id="1.20.1560.10:FF:000001">
    <property type="entry name" value="ATP-binding cassette subfamily C member 1"/>
    <property type="match status" value="1"/>
</dbReference>
<dbReference type="GO" id="GO:0005524">
    <property type="term" value="F:ATP binding"/>
    <property type="evidence" value="ECO:0007669"/>
    <property type="project" value="UniProtKB-KW"/>
</dbReference>
<dbReference type="CDD" id="cd03250">
    <property type="entry name" value="ABCC_MRP_domain1"/>
    <property type="match status" value="1"/>
</dbReference>
<dbReference type="PANTHER" id="PTHR24223:SF443">
    <property type="entry name" value="MULTIDRUG-RESISTANCE LIKE PROTEIN 1, ISOFORM I"/>
    <property type="match status" value="1"/>
</dbReference>
<evidence type="ECO:0000256" key="11">
    <source>
        <dbReference type="ARBA" id="ARBA00022989"/>
    </source>
</evidence>
<dbReference type="OrthoDB" id="6500128at2759"/>
<feature type="compositionally biased region" description="Polar residues" evidence="13">
    <location>
        <begin position="911"/>
        <end position="922"/>
    </location>
</feature>
<feature type="compositionally biased region" description="Acidic residues" evidence="13">
    <location>
        <begin position="880"/>
        <end position="894"/>
    </location>
</feature>
<dbReference type="InterPro" id="IPR050173">
    <property type="entry name" value="ABC_transporter_C-like"/>
</dbReference>
<dbReference type="SMART" id="SM00382">
    <property type="entry name" value="AAA"/>
    <property type="match status" value="2"/>
</dbReference>
<dbReference type="GeneID" id="31000022"/>
<dbReference type="CDD" id="cd03244">
    <property type="entry name" value="ABCC_MRP_domain2"/>
    <property type="match status" value="1"/>
</dbReference>
<dbReference type="GO" id="GO:0042592">
    <property type="term" value="P:homeostatic process"/>
    <property type="evidence" value="ECO:0007669"/>
    <property type="project" value="UniProtKB-ARBA"/>
</dbReference>
<name>A0A225B678_TALAT</name>
<evidence type="ECO:0000256" key="10">
    <source>
        <dbReference type="ARBA" id="ARBA00022967"/>
    </source>
</evidence>
<keyword evidence="8" id="KW-0547">Nucleotide-binding</keyword>
<feature type="domain" description="ABC transporter" evidence="15">
    <location>
        <begin position="628"/>
        <end position="853"/>
    </location>
</feature>
<feature type="transmembrane region" description="Helical" evidence="14">
    <location>
        <begin position="1199"/>
        <end position="1222"/>
    </location>
</feature>
<feature type="transmembrane region" description="Helical" evidence="14">
    <location>
        <begin position="131"/>
        <end position="150"/>
    </location>
</feature>
<feature type="transmembrane region" description="Helical" evidence="14">
    <location>
        <begin position="162"/>
        <end position="181"/>
    </location>
</feature>
<evidence type="ECO:0000313" key="18">
    <source>
        <dbReference type="Proteomes" id="UP000214365"/>
    </source>
</evidence>
<dbReference type="FunFam" id="3.40.50.300:FF:000565">
    <property type="entry name" value="ABC bile acid transporter"/>
    <property type="match status" value="1"/>
</dbReference>
<keyword evidence="18" id="KW-1185">Reference proteome</keyword>
<feature type="domain" description="ABC transmembrane type-1" evidence="16">
    <location>
        <begin position="970"/>
        <end position="1253"/>
    </location>
</feature>
<dbReference type="Pfam" id="PF00005">
    <property type="entry name" value="ABC_tran"/>
    <property type="match status" value="2"/>
</dbReference>
<accession>A0A225B678</accession>
<feature type="transmembrane region" description="Helical" evidence="14">
    <location>
        <begin position="193"/>
        <end position="213"/>
    </location>
</feature>
<evidence type="ECO:0000256" key="4">
    <source>
        <dbReference type="ARBA" id="ARBA00022553"/>
    </source>
</evidence>
<dbReference type="GO" id="GO:0016887">
    <property type="term" value="F:ATP hydrolysis activity"/>
    <property type="evidence" value="ECO:0007669"/>
    <property type="project" value="InterPro"/>
</dbReference>
<dbReference type="Pfam" id="PF24357">
    <property type="entry name" value="TMD0_ABC"/>
    <property type="match status" value="1"/>
</dbReference>
<feature type="transmembrane region" description="Helical" evidence="14">
    <location>
        <begin position="450"/>
        <end position="471"/>
    </location>
</feature>
<keyword evidence="12 14" id="KW-0472">Membrane</keyword>
<dbReference type="PROSITE" id="PS50929">
    <property type="entry name" value="ABC_TM1F"/>
    <property type="match status" value="2"/>
</dbReference>
<dbReference type="Gene3D" id="3.40.50.300">
    <property type="entry name" value="P-loop containing nucleotide triphosphate hydrolases"/>
    <property type="match status" value="2"/>
</dbReference>
<evidence type="ECO:0000256" key="6">
    <source>
        <dbReference type="ARBA" id="ARBA00022692"/>
    </source>
</evidence>
<evidence type="ECO:0000256" key="13">
    <source>
        <dbReference type="SAM" id="MobiDB-lite"/>
    </source>
</evidence>
<evidence type="ECO:0000256" key="3">
    <source>
        <dbReference type="ARBA" id="ARBA00022448"/>
    </source>
</evidence>
<dbReference type="EMBL" id="LFMY01000001">
    <property type="protein sequence ID" value="OKL63639.1"/>
    <property type="molecule type" value="Genomic_DNA"/>
</dbReference>
<dbReference type="Gene3D" id="1.20.1560.10">
    <property type="entry name" value="ABC transporter type 1, transmembrane domain"/>
    <property type="match status" value="2"/>
</dbReference>
<evidence type="ECO:0000256" key="9">
    <source>
        <dbReference type="ARBA" id="ARBA00022840"/>
    </source>
</evidence>
<feature type="region of interest" description="Disordered" evidence="13">
    <location>
        <begin position="855"/>
        <end position="944"/>
    </location>
</feature>
<feature type="compositionally biased region" description="Basic and acidic residues" evidence="13">
    <location>
        <begin position="926"/>
        <end position="944"/>
    </location>
</feature>
<dbReference type="InterPro" id="IPR027417">
    <property type="entry name" value="P-loop_NTPase"/>
</dbReference>
<evidence type="ECO:0000256" key="2">
    <source>
        <dbReference type="ARBA" id="ARBA00009726"/>
    </source>
</evidence>
<feature type="transmembrane region" description="Helical" evidence="14">
    <location>
        <begin position="61"/>
        <end position="82"/>
    </location>
</feature>
<dbReference type="GO" id="GO:0000329">
    <property type="term" value="C:fungal-type vacuole membrane"/>
    <property type="evidence" value="ECO:0007669"/>
    <property type="project" value="UniProtKB-ARBA"/>
</dbReference>
<evidence type="ECO:0000256" key="14">
    <source>
        <dbReference type="SAM" id="Phobius"/>
    </source>
</evidence>
<keyword evidence="6 14" id="KW-0812">Transmembrane</keyword>
<dbReference type="CDD" id="cd18603">
    <property type="entry name" value="ABC_6TM_MRP1_2_3_6_D2_like"/>
    <property type="match status" value="1"/>
</dbReference>
<dbReference type="PROSITE" id="PS00211">
    <property type="entry name" value="ABC_TRANSPORTER_1"/>
    <property type="match status" value="2"/>
</dbReference>
<dbReference type="PROSITE" id="PS50893">
    <property type="entry name" value="ABC_TRANSPORTER_2"/>
    <property type="match status" value="2"/>
</dbReference>
<feature type="transmembrane region" description="Helical" evidence="14">
    <location>
        <begin position="532"/>
        <end position="556"/>
    </location>
</feature>
<feature type="transmembrane region" description="Helical" evidence="14">
    <location>
        <begin position="94"/>
        <end position="119"/>
    </location>
</feature>
<comment type="caution">
    <text evidence="17">The sequence shown here is derived from an EMBL/GenBank/DDBJ whole genome shotgun (WGS) entry which is preliminary data.</text>
</comment>
<dbReference type="FunFam" id="3.40.50.300:FF:000450">
    <property type="entry name" value="ABC transporter C family member 2"/>
    <property type="match status" value="1"/>
</dbReference>
<feature type="transmembrane region" description="Helical" evidence="14">
    <location>
        <begin position="348"/>
        <end position="369"/>
    </location>
</feature>
<feature type="transmembrane region" description="Helical" evidence="14">
    <location>
        <begin position="1009"/>
        <end position="1036"/>
    </location>
</feature>
<dbReference type="STRING" id="1441469.A0A225B678"/>
<dbReference type="SUPFAM" id="SSF52540">
    <property type="entry name" value="P-loop containing nucleoside triphosphate hydrolases"/>
    <property type="match status" value="2"/>
</dbReference>
<dbReference type="Pfam" id="PF00664">
    <property type="entry name" value="ABC_membrane"/>
    <property type="match status" value="2"/>
</dbReference>
<proteinExistence type="inferred from homology"/>